<dbReference type="OrthoDB" id="118863at2"/>
<dbReference type="Proteomes" id="UP000264702">
    <property type="component" value="Unassembled WGS sequence"/>
</dbReference>
<evidence type="ECO:0000256" key="2">
    <source>
        <dbReference type="PROSITE-ProRule" id="PRU00252"/>
    </source>
</evidence>
<evidence type="ECO:0000313" key="4">
    <source>
        <dbReference type="Proteomes" id="UP000264702"/>
    </source>
</evidence>
<protein>
    <recommendedName>
        <fullName evidence="5">Single-stranded DNA-binding protein</fullName>
    </recommendedName>
</protein>
<name>A0A372IK27_9BACT</name>
<keyword evidence="4" id="KW-1185">Reference proteome</keyword>
<evidence type="ECO:0000256" key="1">
    <source>
        <dbReference type="ARBA" id="ARBA00023125"/>
    </source>
</evidence>
<dbReference type="Gene3D" id="2.40.50.140">
    <property type="entry name" value="Nucleic acid-binding proteins"/>
    <property type="match status" value="1"/>
</dbReference>
<gene>
    <name evidence="3" type="ORF">D0Y96_18395</name>
</gene>
<sequence length="132" mass="14809">MQLFENTVKLRGFLGKDAEAPSSDHIKEDSFAVLLLATVSGVWDLGNNQWNPRTDWHRIICPGPFFCGMVRGMRRGDYLEVEGELRNQGEPRTVVIAGESHTVSKTTDTVHAIHIQRLDRPDALVDFSDSDT</sequence>
<dbReference type="SUPFAM" id="SSF50249">
    <property type="entry name" value="Nucleic acid-binding proteins"/>
    <property type="match status" value="1"/>
</dbReference>
<keyword evidence="1 2" id="KW-0238">DNA-binding</keyword>
<comment type="caution">
    <text evidence="3">The sequence shown here is derived from an EMBL/GenBank/DDBJ whole genome shotgun (WGS) entry which is preliminary data.</text>
</comment>
<dbReference type="AlphaFoldDB" id="A0A372IK27"/>
<accession>A0A372IK27</accession>
<dbReference type="RefSeq" id="WP_117302917.1">
    <property type="nucleotide sequence ID" value="NZ_QVQT02000007.1"/>
</dbReference>
<dbReference type="PROSITE" id="PS50935">
    <property type="entry name" value="SSB"/>
    <property type="match status" value="1"/>
</dbReference>
<organism evidence="3 4">
    <name type="scientific">Paracidobacterium acidisoli</name>
    <dbReference type="NCBI Taxonomy" id="2303751"/>
    <lineage>
        <taxon>Bacteria</taxon>
        <taxon>Pseudomonadati</taxon>
        <taxon>Acidobacteriota</taxon>
        <taxon>Terriglobia</taxon>
        <taxon>Terriglobales</taxon>
        <taxon>Acidobacteriaceae</taxon>
        <taxon>Paracidobacterium</taxon>
    </lineage>
</organism>
<evidence type="ECO:0000313" key="3">
    <source>
        <dbReference type="EMBL" id="RFU15111.1"/>
    </source>
</evidence>
<dbReference type="EMBL" id="QVQT01000007">
    <property type="protein sequence ID" value="RFU15111.1"/>
    <property type="molecule type" value="Genomic_DNA"/>
</dbReference>
<dbReference type="InterPro" id="IPR012340">
    <property type="entry name" value="NA-bd_OB-fold"/>
</dbReference>
<dbReference type="GO" id="GO:0003697">
    <property type="term" value="F:single-stranded DNA binding"/>
    <property type="evidence" value="ECO:0007669"/>
    <property type="project" value="InterPro"/>
</dbReference>
<proteinExistence type="predicted"/>
<reference evidence="3 4" key="1">
    <citation type="submission" date="2018-08" db="EMBL/GenBank/DDBJ databases">
        <title>Acidipila sp. 4G-K13, an acidobacterium isolated from forest soil.</title>
        <authorList>
            <person name="Gao Z.-H."/>
            <person name="Qiu L.-H."/>
        </authorList>
    </citation>
    <scope>NUCLEOTIDE SEQUENCE [LARGE SCALE GENOMIC DNA]</scope>
    <source>
        <strain evidence="3 4">4G-K13</strain>
    </source>
</reference>
<dbReference type="InterPro" id="IPR000424">
    <property type="entry name" value="Primosome_PriB/ssb"/>
</dbReference>
<evidence type="ECO:0008006" key="5">
    <source>
        <dbReference type="Google" id="ProtNLM"/>
    </source>
</evidence>